<evidence type="ECO:0000313" key="1">
    <source>
        <dbReference type="EMBL" id="SEL15074.1"/>
    </source>
</evidence>
<reference evidence="2" key="1">
    <citation type="submission" date="2016-10" db="EMBL/GenBank/DDBJ databases">
        <authorList>
            <person name="Varghese N."/>
            <person name="Submissions S."/>
        </authorList>
    </citation>
    <scope>NUCLEOTIDE SEQUENCE [LARGE SCALE GENOMIC DNA]</scope>
    <source>
        <strain evidence="2">Jip14</strain>
    </source>
</reference>
<dbReference type="Proteomes" id="UP000198916">
    <property type="component" value="Unassembled WGS sequence"/>
</dbReference>
<dbReference type="STRING" id="332977.SAMN05421740_103656"/>
<keyword evidence="2" id="KW-1185">Reference proteome</keyword>
<accession>A0A1H7MV30</accession>
<dbReference type="RefSeq" id="WP_090605276.1">
    <property type="nucleotide sequence ID" value="NZ_FNZR01000003.1"/>
</dbReference>
<name>A0A1H7MV30_9SPHI</name>
<sequence>MEDSNNRKKSKLTLIPIKLAKEMVDAYNVQRRLPAAKERSKILGKKVEEPRSVWVSKEAILELLEINKADGVRFYYAIADDYPDSRLKNPDLKLAHTLVMVATKSKNPEDPTMENSVDCLNIPKKGEATDKSDGKIGPIIMPISSSNAGLPADDLNMCPPPFPEEGTLL</sequence>
<protein>
    <submittedName>
        <fullName evidence="1">Uncharacterized protein</fullName>
    </submittedName>
</protein>
<organism evidence="1 2">
    <name type="scientific">Parapedobacter koreensis</name>
    <dbReference type="NCBI Taxonomy" id="332977"/>
    <lineage>
        <taxon>Bacteria</taxon>
        <taxon>Pseudomonadati</taxon>
        <taxon>Bacteroidota</taxon>
        <taxon>Sphingobacteriia</taxon>
        <taxon>Sphingobacteriales</taxon>
        <taxon>Sphingobacteriaceae</taxon>
        <taxon>Parapedobacter</taxon>
    </lineage>
</organism>
<dbReference type="OrthoDB" id="793554at2"/>
<dbReference type="AlphaFoldDB" id="A0A1H7MV30"/>
<gene>
    <name evidence="1" type="ORF">SAMN05421740_103656</name>
</gene>
<dbReference type="EMBL" id="FNZR01000003">
    <property type="protein sequence ID" value="SEL15074.1"/>
    <property type="molecule type" value="Genomic_DNA"/>
</dbReference>
<evidence type="ECO:0000313" key="2">
    <source>
        <dbReference type="Proteomes" id="UP000198916"/>
    </source>
</evidence>
<proteinExistence type="predicted"/>